<dbReference type="Proteomes" id="UP000238479">
    <property type="component" value="Chromosome 6"/>
</dbReference>
<keyword evidence="4" id="KW-1185">Reference proteome</keyword>
<dbReference type="EMBL" id="PDCK01000044">
    <property type="protein sequence ID" value="PRQ26965.1"/>
    <property type="molecule type" value="Genomic_DNA"/>
</dbReference>
<dbReference type="GO" id="GO:0016874">
    <property type="term" value="F:ligase activity"/>
    <property type="evidence" value="ECO:0007669"/>
    <property type="project" value="UniProtKB-KW"/>
</dbReference>
<protein>
    <submittedName>
        <fullName evidence="3">Putative E3 ubiquitin ligase RBR family</fullName>
    </submittedName>
</protein>
<sequence length="166" mass="19022">MENEDDYRTADSGDEESLSYSAGDDDYLPEDEQVDDFGEGRCPQENYILLKEEEIAKLQQDCISEVSTVLSISKSNACLLLPHFHWSVEDLQDEWFSDEDKVRDKAGLLKKPIVEHNASQNLTTTCEICFEEYYYSLNASSRSNSILTRQVMVLVGISYTHLQLFE</sequence>
<gene>
    <name evidence="3" type="ORF">RchiOBHm_Chr6g0300271</name>
</gene>
<dbReference type="InterPro" id="IPR048962">
    <property type="entry name" value="ARIH1-like_UBL"/>
</dbReference>
<name>A0A2P6PYE9_ROSCH</name>
<organism evidence="3 4">
    <name type="scientific">Rosa chinensis</name>
    <name type="common">China rose</name>
    <dbReference type="NCBI Taxonomy" id="74649"/>
    <lineage>
        <taxon>Eukaryota</taxon>
        <taxon>Viridiplantae</taxon>
        <taxon>Streptophyta</taxon>
        <taxon>Embryophyta</taxon>
        <taxon>Tracheophyta</taxon>
        <taxon>Spermatophyta</taxon>
        <taxon>Magnoliopsida</taxon>
        <taxon>eudicotyledons</taxon>
        <taxon>Gunneridae</taxon>
        <taxon>Pentapetalae</taxon>
        <taxon>rosids</taxon>
        <taxon>fabids</taxon>
        <taxon>Rosales</taxon>
        <taxon>Rosaceae</taxon>
        <taxon>Rosoideae</taxon>
        <taxon>Rosoideae incertae sedis</taxon>
        <taxon>Rosa</taxon>
    </lineage>
</organism>
<proteinExistence type="predicted"/>
<keyword evidence="3" id="KW-0436">Ligase</keyword>
<evidence type="ECO:0000313" key="3">
    <source>
        <dbReference type="EMBL" id="PRQ26965.1"/>
    </source>
</evidence>
<reference evidence="3 4" key="1">
    <citation type="journal article" date="2018" name="Nat. Genet.">
        <title>The Rosa genome provides new insights in the design of modern roses.</title>
        <authorList>
            <person name="Bendahmane M."/>
        </authorList>
    </citation>
    <scope>NUCLEOTIDE SEQUENCE [LARGE SCALE GENOMIC DNA]</scope>
    <source>
        <strain evidence="4">cv. Old Blush</strain>
    </source>
</reference>
<comment type="caution">
    <text evidence="3">The sequence shown here is derived from an EMBL/GenBank/DDBJ whole genome shotgun (WGS) entry which is preliminary data.</text>
</comment>
<evidence type="ECO:0000259" key="2">
    <source>
        <dbReference type="Pfam" id="PF21235"/>
    </source>
</evidence>
<dbReference type="AlphaFoldDB" id="A0A2P6PYE9"/>
<feature type="domain" description="E3 ubiquitin-protein ligase ARIH1-like UBA-like" evidence="2">
    <location>
        <begin position="58"/>
        <end position="96"/>
    </location>
</feature>
<evidence type="ECO:0000256" key="1">
    <source>
        <dbReference type="SAM" id="MobiDB-lite"/>
    </source>
</evidence>
<dbReference type="STRING" id="74649.A0A2P6PYE9"/>
<feature type="compositionally biased region" description="Basic and acidic residues" evidence="1">
    <location>
        <begin position="1"/>
        <end position="11"/>
    </location>
</feature>
<feature type="region of interest" description="Disordered" evidence="1">
    <location>
        <begin position="1"/>
        <end position="40"/>
    </location>
</feature>
<evidence type="ECO:0000313" key="4">
    <source>
        <dbReference type="Proteomes" id="UP000238479"/>
    </source>
</evidence>
<dbReference type="Gramene" id="PRQ26965">
    <property type="protein sequence ID" value="PRQ26965"/>
    <property type="gene ID" value="RchiOBHm_Chr6g0300271"/>
</dbReference>
<dbReference type="Pfam" id="PF21235">
    <property type="entry name" value="UBA_ARI1"/>
    <property type="match status" value="1"/>
</dbReference>
<feature type="compositionally biased region" description="Acidic residues" evidence="1">
    <location>
        <begin position="12"/>
        <end position="37"/>
    </location>
</feature>
<accession>A0A2P6PYE9</accession>